<evidence type="ECO:0000313" key="2">
    <source>
        <dbReference type="Proteomes" id="UP001279734"/>
    </source>
</evidence>
<dbReference type="EMBL" id="BSYO01000013">
    <property type="protein sequence ID" value="GMH13949.1"/>
    <property type="molecule type" value="Genomic_DNA"/>
</dbReference>
<accession>A0AAD3XRF3</accession>
<name>A0AAD3XRF3_NEPGR</name>
<dbReference type="AlphaFoldDB" id="A0AAD3XRF3"/>
<dbReference type="Proteomes" id="UP001279734">
    <property type="component" value="Unassembled WGS sequence"/>
</dbReference>
<keyword evidence="2" id="KW-1185">Reference proteome</keyword>
<comment type="caution">
    <text evidence="1">The sequence shown here is derived from an EMBL/GenBank/DDBJ whole genome shotgun (WGS) entry which is preliminary data.</text>
</comment>
<gene>
    <name evidence="1" type="ORF">Nepgr_015790</name>
</gene>
<reference evidence="1" key="1">
    <citation type="submission" date="2023-05" db="EMBL/GenBank/DDBJ databases">
        <title>Nepenthes gracilis genome sequencing.</title>
        <authorList>
            <person name="Fukushima K."/>
        </authorList>
    </citation>
    <scope>NUCLEOTIDE SEQUENCE</scope>
    <source>
        <strain evidence="1">SING2019-196</strain>
    </source>
</reference>
<proteinExistence type="predicted"/>
<organism evidence="1 2">
    <name type="scientific">Nepenthes gracilis</name>
    <name type="common">Slender pitcher plant</name>
    <dbReference type="NCBI Taxonomy" id="150966"/>
    <lineage>
        <taxon>Eukaryota</taxon>
        <taxon>Viridiplantae</taxon>
        <taxon>Streptophyta</taxon>
        <taxon>Embryophyta</taxon>
        <taxon>Tracheophyta</taxon>
        <taxon>Spermatophyta</taxon>
        <taxon>Magnoliopsida</taxon>
        <taxon>eudicotyledons</taxon>
        <taxon>Gunneridae</taxon>
        <taxon>Pentapetalae</taxon>
        <taxon>Caryophyllales</taxon>
        <taxon>Nepenthaceae</taxon>
        <taxon>Nepenthes</taxon>
    </lineage>
</organism>
<protein>
    <submittedName>
        <fullName evidence="1">Uncharacterized protein</fullName>
    </submittedName>
</protein>
<evidence type="ECO:0000313" key="1">
    <source>
        <dbReference type="EMBL" id="GMH13949.1"/>
    </source>
</evidence>
<sequence>MQATPPDIEDFVEFGSMGRFKRLEQTFNDPTHGCWKAKKAAFRCHPRSGTHTVEESDRDRRYTTRFTCLLSRRPRDPATVRWHHGVSMKSMLTTPIRLSQDKNGIHHQRQSTGQASCRLGASSLQTAAPNPMKAAYGLGVEAMRVHRDQPQHQFTQLLVIHTSDHKSLKAY</sequence>